<dbReference type="EMBL" id="MCIB01000034">
    <property type="protein sequence ID" value="RKD30568.1"/>
    <property type="molecule type" value="Genomic_DNA"/>
</dbReference>
<dbReference type="InterPro" id="IPR001564">
    <property type="entry name" value="Nucleoside_diP_kinase"/>
</dbReference>
<evidence type="ECO:0000256" key="11">
    <source>
        <dbReference type="ARBA" id="ARBA00023080"/>
    </source>
</evidence>
<comment type="similarity">
    <text evidence="2 12 13">Belongs to the NDK family.</text>
</comment>
<evidence type="ECO:0000259" key="15">
    <source>
        <dbReference type="SMART" id="SM00562"/>
    </source>
</evidence>
<dbReference type="GO" id="GO:0004550">
    <property type="term" value="F:nucleoside diphosphate kinase activity"/>
    <property type="evidence" value="ECO:0007669"/>
    <property type="project" value="UniProtKB-EC"/>
</dbReference>
<dbReference type="NCBIfam" id="NF001908">
    <property type="entry name" value="PRK00668.1"/>
    <property type="match status" value="1"/>
</dbReference>
<dbReference type="AlphaFoldDB" id="A0A419SZH6"/>
<evidence type="ECO:0000313" key="17">
    <source>
        <dbReference type="Proteomes" id="UP000284177"/>
    </source>
</evidence>
<keyword evidence="9 14" id="KW-0067">ATP-binding</keyword>
<dbReference type="Pfam" id="PF00334">
    <property type="entry name" value="NDK"/>
    <property type="match status" value="1"/>
</dbReference>
<evidence type="ECO:0000256" key="2">
    <source>
        <dbReference type="ARBA" id="ARBA00008142"/>
    </source>
</evidence>
<dbReference type="GO" id="GO:0046872">
    <property type="term" value="F:metal ion binding"/>
    <property type="evidence" value="ECO:0007669"/>
    <property type="project" value="UniProtKB-KW"/>
</dbReference>
<keyword evidence="10" id="KW-0460">Magnesium</keyword>
<accession>A0A419SZH6</accession>
<dbReference type="PROSITE" id="PS51374">
    <property type="entry name" value="NDPK_LIKE"/>
    <property type="match status" value="1"/>
</dbReference>
<dbReference type="InterPro" id="IPR023005">
    <property type="entry name" value="Nucleoside_diP_kinase_AS"/>
</dbReference>
<dbReference type="OrthoDB" id="9801161at2"/>
<proteinExistence type="inferred from homology"/>
<evidence type="ECO:0000256" key="6">
    <source>
        <dbReference type="ARBA" id="ARBA00022723"/>
    </source>
</evidence>
<evidence type="ECO:0000256" key="7">
    <source>
        <dbReference type="ARBA" id="ARBA00022741"/>
    </source>
</evidence>
<evidence type="ECO:0000256" key="12">
    <source>
        <dbReference type="PROSITE-ProRule" id="PRU00706"/>
    </source>
</evidence>
<keyword evidence="6" id="KW-0479">Metal-binding</keyword>
<dbReference type="PANTHER" id="PTHR11349">
    <property type="entry name" value="NUCLEOSIDE DIPHOSPHATE KINASE"/>
    <property type="match status" value="1"/>
</dbReference>
<keyword evidence="5 14" id="KW-0808">Transferase</keyword>
<dbReference type="PRINTS" id="PR01243">
    <property type="entry name" value="NUCDPKINASE"/>
</dbReference>
<dbReference type="SMART" id="SM00562">
    <property type="entry name" value="NDK"/>
    <property type="match status" value="1"/>
</dbReference>
<keyword evidence="8 14" id="KW-0418">Kinase</keyword>
<comment type="caution">
    <text evidence="12">Lacks conserved residue(s) required for the propagation of feature annotation.</text>
</comment>
<evidence type="ECO:0000256" key="4">
    <source>
        <dbReference type="ARBA" id="ARBA00017632"/>
    </source>
</evidence>
<comment type="caution">
    <text evidence="16">The sequence shown here is derived from an EMBL/GenBank/DDBJ whole genome shotgun (WGS) entry which is preliminary data.</text>
</comment>
<keyword evidence="7 14" id="KW-0547">Nucleotide-binding</keyword>
<evidence type="ECO:0000256" key="3">
    <source>
        <dbReference type="ARBA" id="ARBA00012966"/>
    </source>
</evidence>
<name>A0A419SZH6_9FIRM</name>
<dbReference type="Proteomes" id="UP000284177">
    <property type="component" value="Unassembled WGS sequence"/>
</dbReference>
<dbReference type="GO" id="GO:0006228">
    <property type="term" value="P:UTP biosynthetic process"/>
    <property type="evidence" value="ECO:0007669"/>
    <property type="project" value="InterPro"/>
</dbReference>
<dbReference type="GO" id="GO:0006241">
    <property type="term" value="P:CTP biosynthetic process"/>
    <property type="evidence" value="ECO:0007669"/>
    <property type="project" value="InterPro"/>
</dbReference>
<protein>
    <recommendedName>
        <fullName evidence="4 14">Nucleoside diphosphate kinase</fullName>
        <ecNumber evidence="3 14">2.7.4.6</ecNumber>
    </recommendedName>
</protein>
<dbReference type="PROSITE" id="PS00469">
    <property type="entry name" value="NDPK"/>
    <property type="match status" value="1"/>
</dbReference>
<dbReference type="GO" id="GO:0006183">
    <property type="term" value="P:GTP biosynthetic process"/>
    <property type="evidence" value="ECO:0007669"/>
    <property type="project" value="InterPro"/>
</dbReference>
<dbReference type="FunFam" id="3.30.70.141:FF:000003">
    <property type="entry name" value="Nucleoside diphosphate kinase"/>
    <property type="match status" value="1"/>
</dbReference>
<evidence type="ECO:0000256" key="8">
    <source>
        <dbReference type="ARBA" id="ARBA00022777"/>
    </source>
</evidence>
<evidence type="ECO:0000256" key="13">
    <source>
        <dbReference type="RuleBase" id="RU004011"/>
    </source>
</evidence>
<reference evidence="16 17" key="1">
    <citation type="submission" date="2016-08" db="EMBL/GenBank/DDBJ databases">
        <title>Novel Firmicutes and Novel Genomes.</title>
        <authorList>
            <person name="Poppleton D.I."/>
            <person name="Gribaldo S."/>
        </authorList>
    </citation>
    <scope>NUCLEOTIDE SEQUENCE [LARGE SCALE GENOMIC DNA]</scope>
    <source>
        <strain evidence="16 17">CTT3</strain>
    </source>
</reference>
<dbReference type="GO" id="GO:0005524">
    <property type="term" value="F:ATP binding"/>
    <property type="evidence" value="ECO:0007669"/>
    <property type="project" value="UniProtKB-KW"/>
</dbReference>
<dbReference type="CDD" id="cd04413">
    <property type="entry name" value="NDPk_I"/>
    <property type="match status" value="1"/>
</dbReference>
<evidence type="ECO:0000256" key="9">
    <source>
        <dbReference type="ARBA" id="ARBA00022840"/>
    </source>
</evidence>
<evidence type="ECO:0000256" key="14">
    <source>
        <dbReference type="RuleBase" id="RU004013"/>
    </source>
</evidence>
<keyword evidence="11" id="KW-0546">Nucleotide metabolism</keyword>
<comment type="catalytic activity">
    <reaction evidence="14">
        <text>a 2'-deoxyribonucleoside 5'-diphosphate + ATP = a 2'-deoxyribonucleoside 5'-triphosphate + ADP</text>
        <dbReference type="Rhea" id="RHEA:44640"/>
        <dbReference type="ChEBI" id="CHEBI:30616"/>
        <dbReference type="ChEBI" id="CHEBI:61560"/>
        <dbReference type="ChEBI" id="CHEBI:73316"/>
        <dbReference type="ChEBI" id="CHEBI:456216"/>
        <dbReference type="EC" id="2.7.4.6"/>
    </reaction>
</comment>
<dbReference type="RefSeq" id="WP_120170044.1">
    <property type="nucleotide sequence ID" value="NZ_MCIB01000034.1"/>
</dbReference>
<dbReference type="SUPFAM" id="SSF54919">
    <property type="entry name" value="Nucleoside diphosphate kinase, NDK"/>
    <property type="match status" value="1"/>
</dbReference>
<evidence type="ECO:0000256" key="5">
    <source>
        <dbReference type="ARBA" id="ARBA00022679"/>
    </source>
</evidence>
<comment type="cofactor">
    <cofactor evidence="1">
        <name>Mg(2+)</name>
        <dbReference type="ChEBI" id="CHEBI:18420"/>
    </cofactor>
</comment>
<gene>
    <name evidence="16" type="ORF">BET03_04320</name>
</gene>
<keyword evidence="17" id="KW-1185">Reference proteome</keyword>
<evidence type="ECO:0000256" key="1">
    <source>
        <dbReference type="ARBA" id="ARBA00001946"/>
    </source>
</evidence>
<sequence>MEETLVIIKPDGVKRGLVGEIINRYERKGLKIKNCKLINADRETLRKHYVEHEGKDYFRKLIQYMQEGPIIVMVLEGNEAIKLVRNINGNKDFTKAIPGTIRGDFASSITKNIVHGSDSVESAKREINVWFN</sequence>
<evidence type="ECO:0000256" key="10">
    <source>
        <dbReference type="ARBA" id="ARBA00022842"/>
    </source>
</evidence>
<dbReference type="InterPro" id="IPR036850">
    <property type="entry name" value="NDK-like_dom_sf"/>
</dbReference>
<dbReference type="EC" id="2.7.4.6" evidence="3 14"/>
<evidence type="ECO:0000313" key="16">
    <source>
        <dbReference type="EMBL" id="RKD30568.1"/>
    </source>
</evidence>
<feature type="domain" description="Nucleoside diphosphate kinase-like" evidence="15">
    <location>
        <begin position="1"/>
        <end position="132"/>
    </location>
</feature>
<dbReference type="Gene3D" id="3.30.70.141">
    <property type="entry name" value="Nucleoside diphosphate kinase-like domain"/>
    <property type="match status" value="1"/>
</dbReference>
<organism evidence="16 17">
    <name type="scientific">Thermohalobacter berrensis</name>
    <dbReference type="NCBI Taxonomy" id="99594"/>
    <lineage>
        <taxon>Bacteria</taxon>
        <taxon>Bacillati</taxon>
        <taxon>Bacillota</taxon>
        <taxon>Tissierellia</taxon>
        <taxon>Tissierellales</taxon>
        <taxon>Thermohalobacteraceae</taxon>
        <taxon>Thermohalobacter</taxon>
    </lineage>
</organism>
<dbReference type="InterPro" id="IPR034907">
    <property type="entry name" value="NDK-like_dom"/>
</dbReference>